<feature type="non-terminal residue" evidence="1">
    <location>
        <position position="80"/>
    </location>
</feature>
<dbReference type="EMBL" id="GL438166">
    <property type="protein sequence ID" value="EFN69466.1"/>
    <property type="molecule type" value="Genomic_DNA"/>
</dbReference>
<dbReference type="InParanoid" id="E2AAS3"/>
<sequence>VWCGMVNGYLIGPYFFEENVNRNSYLQLLREHLPGLLENVDLATRQRMWFQQDCTAGAPPHSVLIVRVFLNNQYNNRWIG</sequence>
<dbReference type="PANTHER" id="PTHR47326">
    <property type="entry name" value="TRANSPOSABLE ELEMENT TC3 TRANSPOSASE-LIKE PROTEIN"/>
    <property type="match status" value="1"/>
</dbReference>
<dbReference type="Gene3D" id="3.30.420.10">
    <property type="entry name" value="Ribonuclease H-like superfamily/Ribonuclease H"/>
    <property type="match status" value="1"/>
</dbReference>
<reference evidence="1 2" key="1">
    <citation type="journal article" date="2010" name="Science">
        <title>Genomic comparison of the ants Camponotus floridanus and Harpegnathos saltator.</title>
        <authorList>
            <person name="Bonasio R."/>
            <person name="Zhang G."/>
            <person name="Ye C."/>
            <person name="Mutti N.S."/>
            <person name="Fang X."/>
            <person name="Qin N."/>
            <person name="Donahue G."/>
            <person name="Yang P."/>
            <person name="Li Q."/>
            <person name="Li C."/>
            <person name="Zhang P."/>
            <person name="Huang Z."/>
            <person name="Berger S.L."/>
            <person name="Reinberg D."/>
            <person name="Wang J."/>
            <person name="Liebig J."/>
        </authorList>
    </citation>
    <scope>NUCLEOTIDE SEQUENCE [LARGE SCALE GENOMIC DNA]</scope>
    <source>
        <strain evidence="2">C129</strain>
    </source>
</reference>
<dbReference type="GO" id="GO:0003676">
    <property type="term" value="F:nucleic acid binding"/>
    <property type="evidence" value="ECO:0007669"/>
    <property type="project" value="InterPro"/>
</dbReference>
<keyword evidence="2" id="KW-1185">Reference proteome</keyword>
<dbReference type="Proteomes" id="UP000000311">
    <property type="component" value="Unassembled WGS sequence"/>
</dbReference>
<name>E2AAS3_CAMFO</name>
<proteinExistence type="predicted"/>
<evidence type="ECO:0000313" key="1">
    <source>
        <dbReference type="EMBL" id="EFN69466.1"/>
    </source>
</evidence>
<evidence type="ECO:0000313" key="2">
    <source>
        <dbReference type="Proteomes" id="UP000000311"/>
    </source>
</evidence>
<gene>
    <name evidence="1" type="ORF">EAG_13028</name>
</gene>
<feature type="non-terminal residue" evidence="1">
    <location>
        <position position="1"/>
    </location>
</feature>
<protein>
    <submittedName>
        <fullName evidence="1">Uncharacterized protein</fullName>
    </submittedName>
</protein>
<dbReference type="AlphaFoldDB" id="E2AAS3"/>
<organism evidence="2">
    <name type="scientific">Camponotus floridanus</name>
    <name type="common">Florida carpenter ant</name>
    <dbReference type="NCBI Taxonomy" id="104421"/>
    <lineage>
        <taxon>Eukaryota</taxon>
        <taxon>Metazoa</taxon>
        <taxon>Ecdysozoa</taxon>
        <taxon>Arthropoda</taxon>
        <taxon>Hexapoda</taxon>
        <taxon>Insecta</taxon>
        <taxon>Pterygota</taxon>
        <taxon>Neoptera</taxon>
        <taxon>Endopterygota</taxon>
        <taxon>Hymenoptera</taxon>
        <taxon>Apocrita</taxon>
        <taxon>Aculeata</taxon>
        <taxon>Formicoidea</taxon>
        <taxon>Formicidae</taxon>
        <taxon>Formicinae</taxon>
        <taxon>Camponotus</taxon>
    </lineage>
</organism>
<dbReference type="PANTHER" id="PTHR47326:SF1">
    <property type="entry name" value="HTH PSQ-TYPE DOMAIN-CONTAINING PROTEIN"/>
    <property type="match status" value="1"/>
</dbReference>
<accession>E2AAS3</accession>
<dbReference type="InterPro" id="IPR036397">
    <property type="entry name" value="RNaseH_sf"/>
</dbReference>
<dbReference type="OMA" id="DDAPAHW"/>